<dbReference type="PANTHER" id="PTHR43397">
    <property type="entry name" value="ERGOTHIONEINE BIOSYNTHESIS PROTEIN 1"/>
    <property type="match status" value="1"/>
</dbReference>
<dbReference type="SUPFAM" id="SSF53335">
    <property type="entry name" value="S-adenosyl-L-methionine-dependent methyltransferases"/>
    <property type="match status" value="1"/>
</dbReference>
<accession>A0A840QEC2</accession>
<dbReference type="GO" id="GO:0052706">
    <property type="term" value="F:L-histidine N(alpha)-methyltransferase activity"/>
    <property type="evidence" value="ECO:0007669"/>
    <property type="project" value="UniProtKB-EC"/>
</dbReference>
<evidence type="ECO:0000313" key="5">
    <source>
        <dbReference type="Proteomes" id="UP000584374"/>
    </source>
</evidence>
<dbReference type="Pfam" id="PF10017">
    <property type="entry name" value="Methyltransf_33"/>
    <property type="match status" value="1"/>
</dbReference>
<dbReference type="PIRSF" id="PIRSF018005">
    <property type="entry name" value="UCP018005"/>
    <property type="match status" value="1"/>
</dbReference>
<reference evidence="4 5" key="1">
    <citation type="submission" date="2020-08" db="EMBL/GenBank/DDBJ databases">
        <title>Sequencing the genomes of 1000 actinobacteria strains.</title>
        <authorList>
            <person name="Klenk H.-P."/>
        </authorList>
    </citation>
    <scope>NUCLEOTIDE SEQUENCE [LARGE SCALE GENOMIC DNA]</scope>
    <source>
        <strain evidence="4 5">DSM 45584</strain>
    </source>
</reference>
<dbReference type="InterPro" id="IPR017804">
    <property type="entry name" value="MeTrfase_EgtD-like"/>
</dbReference>
<proteinExistence type="predicted"/>
<name>A0A840QEC2_9PSEU</name>
<gene>
    <name evidence="4" type="ORF">BJ970_004463</name>
</gene>
<dbReference type="InterPro" id="IPR019257">
    <property type="entry name" value="MeTrfase_dom"/>
</dbReference>
<dbReference type="InterPro" id="IPR029063">
    <property type="entry name" value="SAM-dependent_MTases_sf"/>
</dbReference>
<dbReference type="PANTHER" id="PTHR43397:SF1">
    <property type="entry name" value="ERGOTHIONEINE BIOSYNTHESIS PROTEIN 1"/>
    <property type="match status" value="1"/>
</dbReference>
<keyword evidence="2 4" id="KW-0808">Transferase</keyword>
<evidence type="ECO:0000313" key="4">
    <source>
        <dbReference type="EMBL" id="MBB5156929.1"/>
    </source>
</evidence>
<dbReference type="InterPro" id="IPR051128">
    <property type="entry name" value="EgtD_Methyltrsf_superfamily"/>
</dbReference>
<dbReference type="Gene3D" id="3.40.50.150">
    <property type="entry name" value="Vaccinia Virus protein VP39"/>
    <property type="match status" value="1"/>
</dbReference>
<dbReference type="RefSeq" id="WP_312864352.1">
    <property type="nucleotide sequence ID" value="NZ_JACHIW010000001.1"/>
</dbReference>
<keyword evidence="5" id="KW-1185">Reference proteome</keyword>
<dbReference type="EMBL" id="JACHIW010000001">
    <property type="protein sequence ID" value="MBB5156929.1"/>
    <property type="molecule type" value="Genomic_DNA"/>
</dbReference>
<comment type="caution">
    <text evidence="4">The sequence shown here is derived from an EMBL/GenBank/DDBJ whole genome shotgun (WGS) entry which is preliminary data.</text>
</comment>
<dbReference type="AlphaFoldDB" id="A0A840QEC2"/>
<keyword evidence="1 4" id="KW-0489">Methyltransferase</keyword>
<evidence type="ECO:0000256" key="1">
    <source>
        <dbReference type="ARBA" id="ARBA00022603"/>
    </source>
</evidence>
<evidence type="ECO:0000259" key="3">
    <source>
        <dbReference type="Pfam" id="PF10017"/>
    </source>
</evidence>
<dbReference type="GO" id="GO:0032259">
    <property type="term" value="P:methylation"/>
    <property type="evidence" value="ECO:0007669"/>
    <property type="project" value="UniProtKB-KW"/>
</dbReference>
<sequence>MNCLRESPPRIPPHFGYDALGSELFEEITKLPDYYLTRVEDGLLQRHVDAIADELGTPWVVELGSGSAKKTRGLLAACAARRRTTFLPIDVSREMLISSADLLAADCRDVTVRGLWGRYEAGLRWIRVERSAPVTMMLLGSTLGNTTPTERHSLLAEITRTLASGDRFLVSADLIKPAHILEPCYNDPPGHSAFVRFRLNHLAHLNRCFDGDFVLDRFQARAHYNEHTRTVEGHLYAATDHGAKLHALGVELKFRVGDSINVGFSAKFDPARFIDDMRHFGLVHHTHWIDQRWQYGLFLFHRR</sequence>
<protein>
    <submittedName>
        <fullName evidence="4">L-histidine N-alpha-methyltransferase</fullName>
        <ecNumber evidence="4">2.1.1.44</ecNumber>
    </submittedName>
</protein>
<organism evidence="4 5">
    <name type="scientific">Saccharopolyspora phatthalungensis</name>
    <dbReference type="NCBI Taxonomy" id="664693"/>
    <lineage>
        <taxon>Bacteria</taxon>
        <taxon>Bacillati</taxon>
        <taxon>Actinomycetota</taxon>
        <taxon>Actinomycetes</taxon>
        <taxon>Pseudonocardiales</taxon>
        <taxon>Pseudonocardiaceae</taxon>
        <taxon>Saccharopolyspora</taxon>
    </lineage>
</organism>
<dbReference type="EC" id="2.1.1.44" evidence="4"/>
<evidence type="ECO:0000256" key="2">
    <source>
        <dbReference type="ARBA" id="ARBA00022679"/>
    </source>
</evidence>
<dbReference type="Proteomes" id="UP000584374">
    <property type="component" value="Unassembled WGS sequence"/>
</dbReference>
<feature type="domain" description="Histidine-specific methyltransferase SAM-dependent" evidence="3">
    <location>
        <begin position="2"/>
        <end position="301"/>
    </location>
</feature>